<sequence length="142" mass="17665">MTNFFCRRLLKRKPFFFFRKFRSLKTLYIKNVNKSVIMKKNIIENKIENKDKEKEKELCALNYFTKFEIFYLFVMPFTFVSLYLILMWNIFKYICDIKDIKHFLKILRWLNGKDAYPYEYWNNKKDTAKREKSIIVAEKKFE</sequence>
<accession>A0A144A1U3</accession>
<evidence type="ECO:0000256" key="1">
    <source>
        <dbReference type="SAM" id="Phobius"/>
    </source>
</evidence>
<keyword evidence="1" id="KW-1133">Transmembrane helix</keyword>
<feature type="transmembrane region" description="Helical" evidence="1">
    <location>
        <begin position="69"/>
        <end position="91"/>
    </location>
</feature>
<evidence type="ECO:0000313" key="2">
    <source>
        <dbReference type="EMBL" id="CZT99487.1"/>
    </source>
</evidence>
<dbReference type="InParanoid" id="A0A144A1U3"/>
<keyword evidence="3" id="KW-1185">Reference proteome</keyword>
<dbReference type="Proteomes" id="UP000001450">
    <property type="component" value="Chromosome 12"/>
</dbReference>
<dbReference type="GeneID" id="8445045"/>
<dbReference type="KEGG" id="pfa:PF3D7_1232800"/>
<reference evidence="2 3" key="1">
    <citation type="journal article" date="2002" name="Nature">
        <title>Genome sequence of the human malaria parasite Plasmodium falciparum.</title>
        <authorList>
            <person name="Gardner M.J."/>
            <person name="Hall N."/>
            <person name="Fung E."/>
            <person name="White O."/>
            <person name="Berriman M."/>
            <person name="Hyman R.W."/>
            <person name="Carlton J.M."/>
            <person name="Pain A."/>
            <person name="Nelson K.E."/>
            <person name="Bowman S."/>
            <person name="Paulsen I.T."/>
            <person name="James K."/>
            <person name="Eisen J.A."/>
            <person name="Rutherford K."/>
            <person name="Salzberg S.L."/>
            <person name="Craig A."/>
            <person name="Kyes S."/>
            <person name="Chan M.S."/>
            <person name="Nene V."/>
            <person name="Shallom S.J."/>
            <person name="Suh B."/>
            <person name="Peterson J."/>
            <person name="Angiuoli S."/>
            <person name="Pertea M."/>
            <person name="Allen J."/>
            <person name="Selengut J."/>
            <person name="Haft D."/>
            <person name="Mather M.W."/>
            <person name="Vaidya A.B."/>
            <person name="Martin D.M."/>
            <person name="Fairlamb A.H."/>
            <person name="Fraunholz M.J."/>
            <person name="Roos D.S."/>
            <person name="Ralph S.A."/>
            <person name="McFadden G.I."/>
            <person name="Cummings L.M."/>
            <person name="Subramanian G.M."/>
            <person name="Mungall C."/>
            <person name="Venter J.C."/>
            <person name="Carucci D.J."/>
            <person name="Hoffman S.L."/>
            <person name="Newbold C."/>
            <person name="Davis R.W."/>
            <person name="Fraser C.M."/>
            <person name="Barrell B."/>
        </authorList>
    </citation>
    <scope>NUCLEOTIDE SEQUENCE [LARGE SCALE GENOMIC DNA]</scope>
    <source>
        <strain evidence="3">Isolate 3D7</strain>
    </source>
</reference>
<dbReference type="EMBL" id="LN999947">
    <property type="protein sequence ID" value="CZT99487.1"/>
    <property type="molecule type" value="Genomic_DNA"/>
</dbReference>
<dbReference type="PhylomeDB" id="A0A144A1U3"/>
<keyword evidence="1" id="KW-0812">Transmembrane</keyword>
<name>A0A144A1U3_PLAF7</name>
<gene>
    <name evidence="2" type="ORF">PF3D7_1232800</name>
</gene>
<protein>
    <submittedName>
        <fullName evidence="2">Uncharacterized protein</fullName>
    </submittedName>
</protein>
<proteinExistence type="predicted"/>
<dbReference type="PaxDb" id="5833-PFL1583c"/>
<dbReference type="OrthoDB" id="370515at2759"/>
<organism evidence="2 3">
    <name type="scientific">Plasmodium falciparum (isolate 3D7)</name>
    <dbReference type="NCBI Taxonomy" id="36329"/>
    <lineage>
        <taxon>Eukaryota</taxon>
        <taxon>Sar</taxon>
        <taxon>Alveolata</taxon>
        <taxon>Apicomplexa</taxon>
        <taxon>Aconoidasida</taxon>
        <taxon>Haemosporida</taxon>
        <taxon>Plasmodiidae</taxon>
        <taxon>Plasmodium</taxon>
        <taxon>Plasmodium (Laverania)</taxon>
    </lineage>
</organism>
<dbReference type="VEuPathDB" id="PlasmoDB:PF3D7_1232800"/>
<dbReference type="AlphaFoldDB" id="A0A144A1U3"/>
<evidence type="ECO:0000313" key="3">
    <source>
        <dbReference type="Proteomes" id="UP000001450"/>
    </source>
</evidence>
<dbReference type="RefSeq" id="XP_024329165.1">
    <property type="nucleotide sequence ID" value="XM_024473401.1"/>
</dbReference>
<keyword evidence="1" id="KW-0472">Membrane</keyword>
<dbReference type="FunCoup" id="A0A144A1U3">
    <property type="interactions" value="319"/>
</dbReference>